<organism evidence="1 2">
    <name type="scientific">Silurus asotus</name>
    <name type="common">Amur catfish</name>
    <name type="synonym">Parasilurus asotus</name>
    <dbReference type="NCBI Taxonomy" id="30991"/>
    <lineage>
        <taxon>Eukaryota</taxon>
        <taxon>Metazoa</taxon>
        <taxon>Chordata</taxon>
        <taxon>Craniata</taxon>
        <taxon>Vertebrata</taxon>
        <taxon>Euteleostomi</taxon>
        <taxon>Actinopterygii</taxon>
        <taxon>Neopterygii</taxon>
        <taxon>Teleostei</taxon>
        <taxon>Ostariophysi</taxon>
        <taxon>Siluriformes</taxon>
        <taxon>Siluridae</taxon>
        <taxon>Silurus</taxon>
    </lineage>
</organism>
<evidence type="ECO:0000313" key="1">
    <source>
        <dbReference type="EMBL" id="KAI5612512.1"/>
    </source>
</evidence>
<comment type="caution">
    <text evidence="1">The sequence shown here is derived from an EMBL/GenBank/DDBJ whole genome shotgun (WGS) entry which is preliminary data.</text>
</comment>
<feature type="non-terminal residue" evidence="1">
    <location>
        <position position="43"/>
    </location>
</feature>
<dbReference type="EMBL" id="MU563972">
    <property type="protein sequence ID" value="KAI5612512.1"/>
    <property type="molecule type" value="Genomic_DNA"/>
</dbReference>
<evidence type="ECO:0000313" key="2">
    <source>
        <dbReference type="Proteomes" id="UP001205998"/>
    </source>
</evidence>
<sequence length="43" mass="4738">EGVDVTRRGNMASSFAPPRLADFLLTEKLGSGTYATVYKAYRK</sequence>
<name>A0AAD5AAF8_SILAS</name>
<gene>
    <name evidence="1" type="ORF">C0J50_11774</name>
</gene>
<feature type="non-terminal residue" evidence="1">
    <location>
        <position position="1"/>
    </location>
</feature>
<keyword evidence="2" id="KW-1185">Reference proteome</keyword>
<dbReference type="Gene3D" id="3.30.200.20">
    <property type="entry name" value="Phosphorylase Kinase, domain 1"/>
    <property type="match status" value="1"/>
</dbReference>
<dbReference type="Proteomes" id="UP001205998">
    <property type="component" value="Unassembled WGS sequence"/>
</dbReference>
<proteinExistence type="predicted"/>
<keyword evidence="1" id="KW-0418">Kinase</keyword>
<dbReference type="AlphaFoldDB" id="A0AAD5AAF8"/>
<accession>A0AAD5AAF8</accession>
<keyword evidence="1" id="KW-0808">Transferase</keyword>
<protein>
    <submittedName>
        <fullName evidence="1">Serine/threonine-protein kinase ULK3</fullName>
    </submittedName>
</protein>
<reference evidence="1" key="1">
    <citation type="submission" date="2018-07" db="EMBL/GenBank/DDBJ databases">
        <title>Comparative genomics of catfishes provides insights into carnivory and benthic adaptation.</title>
        <authorList>
            <person name="Zhang Y."/>
            <person name="Wang D."/>
            <person name="Peng Z."/>
            <person name="Zheng S."/>
            <person name="Shao F."/>
            <person name="Tao W."/>
        </authorList>
    </citation>
    <scope>NUCLEOTIDE SEQUENCE</scope>
    <source>
        <strain evidence="1">Chongqing</strain>
    </source>
</reference>
<dbReference type="GO" id="GO:0016301">
    <property type="term" value="F:kinase activity"/>
    <property type="evidence" value="ECO:0007669"/>
    <property type="project" value="UniProtKB-KW"/>
</dbReference>